<dbReference type="SUPFAM" id="SSF52540">
    <property type="entry name" value="P-loop containing nucleoside triphosphate hydrolases"/>
    <property type="match status" value="1"/>
</dbReference>
<dbReference type="Gene3D" id="3.40.50.300">
    <property type="entry name" value="P-loop containing nucleotide triphosphate hydrolases"/>
    <property type="match status" value="1"/>
</dbReference>
<proteinExistence type="inferred from homology"/>
<dbReference type="PANTHER" id="PTHR33540:SF2">
    <property type="entry name" value="TRNA THREONYLCARBAMOYLADENOSINE BIOSYNTHESIS PROTEIN TSAE"/>
    <property type="match status" value="1"/>
</dbReference>
<dbReference type="NCBIfam" id="TIGR00150">
    <property type="entry name" value="T6A_YjeE"/>
    <property type="match status" value="1"/>
</dbReference>
<name>U1EX81_9ACTN</name>
<evidence type="ECO:0000256" key="8">
    <source>
        <dbReference type="ARBA" id="ARBA00022840"/>
    </source>
</evidence>
<feature type="region of interest" description="Disordered" evidence="12">
    <location>
        <begin position="89"/>
        <end position="158"/>
    </location>
</feature>
<evidence type="ECO:0000256" key="3">
    <source>
        <dbReference type="ARBA" id="ARBA00019010"/>
    </source>
</evidence>
<keyword evidence="6" id="KW-0479">Metal-binding</keyword>
<dbReference type="PANTHER" id="PTHR33540">
    <property type="entry name" value="TRNA THREONYLCARBAMOYLADENOSINE BIOSYNTHESIS PROTEIN TSAE"/>
    <property type="match status" value="1"/>
</dbReference>
<keyword evidence="9" id="KW-0460">Magnesium</keyword>
<dbReference type="Pfam" id="PF02367">
    <property type="entry name" value="TsaE"/>
    <property type="match status" value="1"/>
</dbReference>
<dbReference type="GO" id="GO:0005524">
    <property type="term" value="F:ATP binding"/>
    <property type="evidence" value="ECO:0007669"/>
    <property type="project" value="UniProtKB-KW"/>
</dbReference>
<feature type="compositionally biased region" description="Basic and acidic residues" evidence="12">
    <location>
        <begin position="127"/>
        <end position="150"/>
    </location>
</feature>
<keyword evidence="5" id="KW-0819">tRNA processing</keyword>
<keyword evidence="7" id="KW-0547">Nucleotide-binding</keyword>
<evidence type="ECO:0000256" key="7">
    <source>
        <dbReference type="ARBA" id="ARBA00022741"/>
    </source>
</evidence>
<evidence type="ECO:0000313" key="14">
    <source>
        <dbReference type="Proteomes" id="UP000016307"/>
    </source>
</evidence>
<evidence type="ECO:0000313" key="13">
    <source>
        <dbReference type="EMBL" id="ERF56332.1"/>
    </source>
</evidence>
<dbReference type="AlphaFoldDB" id="U1EX81"/>
<dbReference type="Proteomes" id="UP000016307">
    <property type="component" value="Unassembled WGS sequence"/>
</dbReference>
<dbReference type="GO" id="GO:0005737">
    <property type="term" value="C:cytoplasm"/>
    <property type="evidence" value="ECO:0007669"/>
    <property type="project" value="UniProtKB-SubCell"/>
</dbReference>
<protein>
    <recommendedName>
        <fullName evidence="3">tRNA threonylcarbamoyladenosine biosynthesis protein TsaE</fullName>
    </recommendedName>
    <alternativeName>
        <fullName evidence="11">t(6)A37 threonylcarbamoyladenosine biosynthesis protein TsaE</fullName>
    </alternativeName>
</protein>
<comment type="similarity">
    <text evidence="2">Belongs to the TsaE family.</text>
</comment>
<sequence length="410" mass="43103">MDSTDSRTLDLADISVRLAQPGEAQSLSDALSGQLRQTRTAQRSGERMFSAFSEWIEHDLCLVAETDAPTAAGRGHRVVGVLQLVNSGAVPTPSSDTPSSDEAPASRHGSDHGAGSQEDAGSGKTSQDGRHTTPDGAPERWDPERSDSGRWGDWPGSSHAGAEVRSVIVAPGNDHEPIALALLAGAEQLATDLGSAQLRVRGWASHPSTRSMMRAALSQHGYHADGPDLVCTLPVRVVVPTTEAMHTLGEVLASELTGGDVIVASGELGAGKTTFTQGIGQGLHVSEPVISPTFVLVRRHDGVGGHPGLIHVDAYRLGSLAELVDLDLDETMDSSVTVVEWGAGIAEELASSYLGVQIDRTANPEDDIRIVYLTPVGPRWQGVDLGFLSVLTPDDAADTSEDADMSKELQ</sequence>
<dbReference type="EMBL" id="AOSS01000231">
    <property type="protein sequence ID" value="ERF56332.1"/>
    <property type="molecule type" value="Genomic_DNA"/>
</dbReference>
<reference evidence="13 14" key="1">
    <citation type="journal article" date="2013" name="BMC Genomics">
        <title>Comparative genomics reveals distinct host-interacting traits of three major human-associated propionibacteria.</title>
        <authorList>
            <person name="Mak T.N."/>
            <person name="Schmid M."/>
            <person name="Brzuszkiewicz E."/>
            <person name="Zeng G."/>
            <person name="Meyer R."/>
            <person name="Sfanos K.S."/>
            <person name="Brinkmann V."/>
            <person name="Meyer T.F."/>
            <person name="Bruggemann H."/>
        </authorList>
    </citation>
    <scope>NUCLEOTIDE SEQUENCE [LARGE SCALE GENOMIC DNA]</scope>
    <source>
        <strain evidence="13 14">DSM 20700</strain>
    </source>
</reference>
<evidence type="ECO:0000256" key="12">
    <source>
        <dbReference type="SAM" id="MobiDB-lite"/>
    </source>
</evidence>
<dbReference type="GO" id="GO:0046872">
    <property type="term" value="F:metal ion binding"/>
    <property type="evidence" value="ECO:0007669"/>
    <property type="project" value="UniProtKB-KW"/>
</dbReference>
<keyword evidence="4" id="KW-0963">Cytoplasm</keyword>
<keyword evidence="8" id="KW-0067">ATP-binding</keyword>
<dbReference type="InterPro" id="IPR003442">
    <property type="entry name" value="T6A_TsaE"/>
</dbReference>
<evidence type="ECO:0000256" key="10">
    <source>
        <dbReference type="ARBA" id="ARBA00024908"/>
    </source>
</evidence>
<organism evidence="13 14">
    <name type="scientific">Cutibacterium granulosum DSM 20700</name>
    <dbReference type="NCBI Taxonomy" id="1160719"/>
    <lineage>
        <taxon>Bacteria</taxon>
        <taxon>Bacillati</taxon>
        <taxon>Actinomycetota</taxon>
        <taxon>Actinomycetes</taxon>
        <taxon>Propionibacteriales</taxon>
        <taxon>Propionibacteriaceae</taxon>
        <taxon>Cutibacterium</taxon>
    </lineage>
</organism>
<dbReference type="InterPro" id="IPR027417">
    <property type="entry name" value="P-loop_NTPase"/>
</dbReference>
<evidence type="ECO:0000256" key="9">
    <source>
        <dbReference type="ARBA" id="ARBA00022842"/>
    </source>
</evidence>
<accession>U1EX81</accession>
<keyword evidence="14" id="KW-1185">Reference proteome</keyword>
<evidence type="ECO:0000256" key="5">
    <source>
        <dbReference type="ARBA" id="ARBA00022694"/>
    </source>
</evidence>
<evidence type="ECO:0000256" key="2">
    <source>
        <dbReference type="ARBA" id="ARBA00007599"/>
    </source>
</evidence>
<dbReference type="GO" id="GO:0002949">
    <property type="term" value="P:tRNA threonylcarbamoyladenosine modification"/>
    <property type="evidence" value="ECO:0007669"/>
    <property type="project" value="InterPro"/>
</dbReference>
<dbReference type="RefSeq" id="WP_021104227.1">
    <property type="nucleotide sequence ID" value="NZ_AOSS01000231.1"/>
</dbReference>
<evidence type="ECO:0000256" key="4">
    <source>
        <dbReference type="ARBA" id="ARBA00022490"/>
    </source>
</evidence>
<feature type="compositionally biased region" description="Low complexity" evidence="12">
    <location>
        <begin position="91"/>
        <end position="103"/>
    </location>
</feature>
<evidence type="ECO:0000256" key="1">
    <source>
        <dbReference type="ARBA" id="ARBA00004496"/>
    </source>
</evidence>
<comment type="caution">
    <text evidence="13">The sequence shown here is derived from an EMBL/GenBank/DDBJ whole genome shotgun (WGS) entry which is preliminary data.</text>
</comment>
<gene>
    <name evidence="13" type="ORF">H641_06093</name>
</gene>
<evidence type="ECO:0000256" key="6">
    <source>
        <dbReference type="ARBA" id="ARBA00022723"/>
    </source>
</evidence>
<comment type="subcellular location">
    <subcellularLocation>
        <location evidence="1">Cytoplasm</location>
    </subcellularLocation>
</comment>
<evidence type="ECO:0000256" key="11">
    <source>
        <dbReference type="ARBA" id="ARBA00032441"/>
    </source>
</evidence>
<comment type="function">
    <text evidence="10">Required for the formation of a threonylcarbamoyl group on adenosine at position 37 (t(6)A37) in tRNAs that read codons beginning with adenine. Is involved in the transfer of the threonylcarbamoyl moiety of threonylcarbamoyl-AMP (TC-AMP) to the N6 group of A37, together with TsaD and TsaB. TsaE seems to play an indirect role in the t(6)A biosynthesis pathway, possibly in regulating the core enzymatic function of TsaD.</text>
</comment>
<dbReference type="PATRIC" id="fig|1160719.4.peg.1146"/>